<feature type="region of interest" description="Disordered" evidence="1">
    <location>
        <begin position="1"/>
        <end position="28"/>
    </location>
</feature>
<name>A0A9X3IZZ3_9BACT</name>
<proteinExistence type="predicted"/>
<dbReference type="AlphaFoldDB" id="A0A9X3IZZ3"/>
<sequence length="134" mass="14608">MATTWLLKDATGASLPNQPPSGSPLELNFTSGGDAHLPGFSAELIYLCEVTETSATTVTIHLTPDISGYWLSEVMTRPREDPSHPGDYSWTTNGDGTTTITFDVPALTSTETYKWTLGELEPPIALKMKVRVHR</sequence>
<keyword evidence="3" id="KW-1185">Reference proteome</keyword>
<organism evidence="2 3">
    <name type="scientific">Nannocystis pusilla</name>
    <dbReference type="NCBI Taxonomy" id="889268"/>
    <lineage>
        <taxon>Bacteria</taxon>
        <taxon>Pseudomonadati</taxon>
        <taxon>Myxococcota</taxon>
        <taxon>Polyangia</taxon>
        <taxon>Nannocystales</taxon>
        <taxon>Nannocystaceae</taxon>
        <taxon>Nannocystis</taxon>
    </lineage>
</organism>
<dbReference type="EMBL" id="JAPNKE010000002">
    <property type="protein sequence ID" value="MCY1009550.1"/>
    <property type="molecule type" value="Genomic_DNA"/>
</dbReference>
<evidence type="ECO:0000256" key="1">
    <source>
        <dbReference type="SAM" id="MobiDB-lite"/>
    </source>
</evidence>
<gene>
    <name evidence="2" type="ORF">OV079_29095</name>
</gene>
<dbReference type="Proteomes" id="UP001150924">
    <property type="component" value="Unassembled WGS sequence"/>
</dbReference>
<accession>A0A9X3IZZ3</accession>
<evidence type="ECO:0000313" key="3">
    <source>
        <dbReference type="Proteomes" id="UP001150924"/>
    </source>
</evidence>
<reference evidence="2" key="1">
    <citation type="submission" date="2022-11" db="EMBL/GenBank/DDBJ databases">
        <title>Minimal conservation of predation-associated metabolite biosynthetic gene clusters underscores biosynthetic potential of Myxococcota including descriptions for ten novel species: Archangium lansinium sp. nov., Myxococcus landrumus sp. nov., Nannocystis bai.</title>
        <authorList>
            <person name="Ahearne A."/>
            <person name="Stevens C."/>
            <person name="Phillips K."/>
        </authorList>
    </citation>
    <scope>NUCLEOTIDE SEQUENCE</scope>
    <source>
        <strain evidence="2">Na p29</strain>
    </source>
</reference>
<protein>
    <submittedName>
        <fullName evidence="2">Uncharacterized protein</fullName>
    </submittedName>
</protein>
<comment type="caution">
    <text evidence="2">The sequence shown here is derived from an EMBL/GenBank/DDBJ whole genome shotgun (WGS) entry which is preliminary data.</text>
</comment>
<evidence type="ECO:0000313" key="2">
    <source>
        <dbReference type="EMBL" id="MCY1009550.1"/>
    </source>
</evidence>
<dbReference type="RefSeq" id="WP_267772215.1">
    <property type="nucleotide sequence ID" value="NZ_JAPNKE010000002.1"/>
</dbReference>